<evidence type="ECO:0000313" key="2">
    <source>
        <dbReference type="Proteomes" id="UP001289374"/>
    </source>
</evidence>
<gene>
    <name evidence="1" type="ORF">Sango_2540200</name>
</gene>
<dbReference type="PANTHER" id="PTHR35687">
    <property type="entry name" value="OS07G0516700 PROTEIN"/>
    <property type="match status" value="1"/>
</dbReference>
<reference evidence="1" key="1">
    <citation type="submission" date="2020-06" db="EMBL/GenBank/DDBJ databases">
        <authorList>
            <person name="Li T."/>
            <person name="Hu X."/>
            <person name="Zhang T."/>
            <person name="Song X."/>
            <person name="Zhang H."/>
            <person name="Dai N."/>
            <person name="Sheng W."/>
            <person name="Hou X."/>
            <person name="Wei L."/>
        </authorList>
    </citation>
    <scope>NUCLEOTIDE SEQUENCE</scope>
    <source>
        <strain evidence="1">K16</strain>
        <tissue evidence="1">Leaf</tissue>
    </source>
</reference>
<accession>A0AAE1W4Q6</accession>
<dbReference type="AlphaFoldDB" id="A0AAE1W4Q6"/>
<dbReference type="Proteomes" id="UP001289374">
    <property type="component" value="Unassembled WGS sequence"/>
</dbReference>
<name>A0AAE1W4Q6_9LAMI</name>
<keyword evidence="2" id="KW-1185">Reference proteome</keyword>
<protein>
    <submittedName>
        <fullName evidence="1">Uncharacterized protein</fullName>
    </submittedName>
</protein>
<organism evidence="1 2">
    <name type="scientific">Sesamum angolense</name>
    <dbReference type="NCBI Taxonomy" id="2727404"/>
    <lineage>
        <taxon>Eukaryota</taxon>
        <taxon>Viridiplantae</taxon>
        <taxon>Streptophyta</taxon>
        <taxon>Embryophyta</taxon>
        <taxon>Tracheophyta</taxon>
        <taxon>Spermatophyta</taxon>
        <taxon>Magnoliopsida</taxon>
        <taxon>eudicotyledons</taxon>
        <taxon>Gunneridae</taxon>
        <taxon>Pentapetalae</taxon>
        <taxon>asterids</taxon>
        <taxon>lamiids</taxon>
        <taxon>Lamiales</taxon>
        <taxon>Pedaliaceae</taxon>
        <taxon>Sesamum</taxon>
    </lineage>
</organism>
<comment type="caution">
    <text evidence="1">The sequence shown here is derived from an EMBL/GenBank/DDBJ whole genome shotgun (WGS) entry which is preliminary data.</text>
</comment>
<proteinExistence type="predicted"/>
<dbReference type="EMBL" id="JACGWL010000015">
    <property type="protein sequence ID" value="KAK4386696.1"/>
    <property type="molecule type" value="Genomic_DNA"/>
</dbReference>
<dbReference type="PANTHER" id="PTHR35687:SF1">
    <property type="entry name" value="OS07G0516700 PROTEIN"/>
    <property type="match status" value="1"/>
</dbReference>
<reference evidence="1" key="2">
    <citation type="journal article" date="2024" name="Plant">
        <title>Genomic evolution and insights into agronomic trait innovations of Sesamum species.</title>
        <authorList>
            <person name="Miao H."/>
            <person name="Wang L."/>
            <person name="Qu L."/>
            <person name="Liu H."/>
            <person name="Sun Y."/>
            <person name="Le M."/>
            <person name="Wang Q."/>
            <person name="Wei S."/>
            <person name="Zheng Y."/>
            <person name="Lin W."/>
            <person name="Duan Y."/>
            <person name="Cao H."/>
            <person name="Xiong S."/>
            <person name="Wang X."/>
            <person name="Wei L."/>
            <person name="Li C."/>
            <person name="Ma Q."/>
            <person name="Ju M."/>
            <person name="Zhao R."/>
            <person name="Li G."/>
            <person name="Mu C."/>
            <person name="Tian Q."/>
            <person name="Mei H."/>
            <person name="Zhang T."/>
            <person name="Gao T."/>
            <person name="Zhang H."/>
        </authorList>
    </citation>
    <scope>NUCLEOTIDE SEQUENCE</scope>
    <source>
        <strain evidence="1">K16</strain>
    </source>
</reference>
<evidence type="ECO:0000313" key="1">
    <source>
        <dbReference type="EMBL" id="KAK4386696.1"/>
    </source>
</evidence>
<sequence length="110" mass="12944">MSVLNRPYAYSKMHGEDPEETEHRRAEFLIYKVLQKADRMRSRQRSWLRVRVRVLKLKIKIGRKLKKLRKGFSFSSTLILAKPDFCTQIACVLRSCKNLIAPPRTALISR</sequence>